<dbReference type="GO" id="GO:0016094">
    <property type="term" value="P:polyprenol biosynthetic process"/>
    <property type="evidence" value="ECO:0007669"/>
    <property type="project" value="TreeGrafter"/>
</dbReference>
<dbReference type="InterPro" id="IPR036424">
    <property type="entry name" value="UPP_synth-like_sf"/>
</dbReference>
<keyword evidence="1 2" id="KW-0808">Transferase</keyword>
<dbReference type="InterPro" id="IPR018520">
    <property type="entry name" value="UPP_synth-like_CS"/>
</dbReference>
<dbReference type="EMBL" id="LPWH01000124">
    <property type="protein sequence ID" value="POQ98313.1"/>
    <property type="molecule type" value="Genomic_DNA"/>
</dbReference>
<comment type="caution">
    <text evidence="3">The sequence shown here is derived from an EMBL/GenBank/DDBJ whole genome shotgun (WGS) entry which is preliminary data.</text>
</comment>
<evidence type="ECO:0000313" key="3">
    <source>
        <dbReference type="EMBL" id="POQ98313.1"/>
    </source>
</evidence>
<evidence type="ECO:0000256" key="1">
    <source>
        <dbReference type="ARBA" id="ARBA00022679"/>
    </source>
</evidence>
<name>A0A2S4JFL6_9SPIO</name>
<feature type="active site" evidence="2">
    <location>
        <position position="20"/>
    </location>
</feature>
<feature type="binding site" evidence="2">
    <location>
        <begin position="65"/>
        <end position="67"/>
    </location>
    <ligand>
        <name>substrate</name>
    </ligand>
</feature>
<evidence type="ECO:0000256" key="2">
    <source>
        <dbReference type="HAMAP-Rule" id="MF_01139"/>
    </source>
</evidence>
<feature type="active site" description="Proton acceptor" evidence="2">
    <location>
        <position position="68"/>
    </location>
</feature>
<dbReference type="AlphaFoldDB" id="A0A2S4JFL6"/>
<dbReference type="PANTHER" id="PTHR10291:SF0">
    <property type="entry name" value="DEHYDRODOLICHYL DIPHOSPHATE SYNTHASE 2"/>
    <property type="match status" value="1"/>
</dbReference>
<proteinExistence type="inferred from homology"/>
<feature type="binding site" evidence="2">
    <location>
        <position position="193"/>
    </location>
    <ligand>
        <name>substrate</name>
    </ligand>
</feature>
<feature type="binding site" evidence="2">
    <location>
        <position position="20"/>
    </location>
    <ligand>
        <name>Mg(2+)</name>
        <dbReference type="ChEBI" id="CHEBI:18420"/>
    </ligand>
</feature>
<dbReference type="Pfam" id="PF01255">
    <property type="entry name" value="Prenyltransf"/>
    <property type="match status" value="1"/>
</dbReference>
<feature type="binding site" evidence="2">
    <location>
        <position position="71"/>
    </location>
    <ligand>
        <name>substrate</name>
    </ligand>
</feature>
<dbReference type="Proteomes" id="UP000237350">
    <property type="component" value="Unassembled WGS sequence"/>
</dbReference>
<feature type="binding site" evidence="2">
    <location>
        <position position="69"/>
    </location>
    <ligand>
        <name>substrate</name>
    </ligand>
</feature>
<dbReference type="NCBIfam" id="TIGR00055">
    <property type="entry name" value="uppS"/>
    <property type="match status" value="1"/>
</dbReference>
<dbReference type="RefSeq" id="WP_103681261.1">
    <property type="nucleotide sequence ID" value="NZ_LPWH01000124.1"/>
</dbReference>
<dbReference type="CDD" id="cd00475">
    <property type="entry name" value="Cis_IPPS"/>
    <property type="match status" value="1"/>
</dbReference>
<dbReference type="PROSITE" id="PS01066">
    <property type="entry name" value="UPP_SYNTHASE"/>
    <property type="match status" value="1"/>
</dbReference>
<organism evidence="3 4">
    <name type="scientific">Alkalispirochaeta sphaeroplastigenens</name>
    <dbReference type="NCBI Taxonomy" id="1187066"/>
    <lineage>
        <taxon>Bacteria</taxon>
        <taxon>Pseudomonadati</taxon>
        <taxon>Spirochaetota</taxon>
        <taxon>Spirochaetia</taxon>
        <taxon>Spirochaetales</taxon>
        <taxon>Spirochaetaceae</taxon>
        <taxon>Alkalispirochaeta</taxon>
    </lineage>
</organism>
<sequence>MGSGAKPSAAVPRHIGIIMDGNGRWATRRKLRRTLGHTRGIEAAKRIVREAIAQKIEYLSLYAFSTENWRRTEEEVSFILALVAKNLRSQYSFYRENNVCVRHSGNLEGLPCQVRDEIHRVTEETRANTAITVNLAVNYGGRDEIVRAANRALQSRQASCDTPPTQDDLLLTEETIQSHLDLPDLPDPDLIIRTGGHRRLSNFLIWESAYAELYFSNRFWPEWTGKDLRKAIHDFGSRKRNFGGTG</sequence>
<dbReference type="EC" id="2.5.1.-" evidence="2"/>
<dbReference type="GO" id="GO:0045547">
    <property type="term" value="F:ditrans,polycis-polyprenyl diphosphate synthase [(2E,6E)-farnesyl diphosphate specific] activity"/>
    <property type="evidence" value="ECO:0007669"/>
    <property type="project" value="TreeGrafter"/>
</dbReference>
<reference evidence="4" key="1">
    <citation type="submission" date="2015-12" db="EMBL/GenBank/DDBJ databases">
        <authorList>
            <person name="Lodha T.D."/>
            <person name="Chintalapati S."/>
            <person name="Chintalapati V.R."/>
            <person name="Sravanthi T."/>
        </authorList>
    </citation>
    <scope>NUCLEOTIDE SEQUENCE [LARGE SCALE GENOMIC DNA]</scope>
    <source>
        <strain evidence="4">JC133</strain>
    </source>
</reference>
<dbReference type="InterPro" id="IPR001441">
    <property type="entry name" value="UPP_synth-like"/>
</dbReference>
<keyword evidence="2" id="KW-0479">Metal-binding</keyword>
<feature type="binding site" evidence="2">
    <location>
        <position position="33"/>
    </location>
    <ligand>
        <name>substrate</name>
    </ligand>
</feature>
<accession>A0A2S4JFL6</accession>
<feature type="binding site" evidence="2">
    <location>
        <begin position="21"/>
        <end position="24"/>
    </location>
    <ligand>
        <name>substrate</name>
    </ligand>
</feature>
<comment type="cofactor">
    <cofactor evidence="2">
        <name>Mg(2+)</name>
        <dbReference type="ChEBI" id="CHEBI:18420"/>
    </cofactor>
    <text evidence="2">Binds 2 magnesium ions per subunit.</text>
</comment>
<feature type="binding site" evidence="2">
    <location>
        <position position="25"/>
    </location>
    <ligand>
        <name>substrate</name>
    </ligand>
</feature>
<dbReference type="GO" id="GO:0000287">
    <property type="term" value="F:magnesium ion binding"/>
    <property type="evidence" value="ECO:0007669"/>
    <property type="project" value="UniProtKB-UniRule"/>
</dbReference>
<feature type="binding site" evidence="2">
    <location>
        <begin position="199"/>
        <end position="201"/>
    </location>
    <ligand>
        <name>substrate</name>
    </ligand>
</feature>
<gene>
    <name evidence="3" type="ORF">AU468_13940</name>
</gene>
<protein>
    <recommendedName>
        <fullName evidence="2">Isoprenyl transferase</fullName>
        <ecNumber evidence="2">2.5.1.-</ecNumber>
    </recommendedName>
</protein>
<dbReference type="OrthoDB" id="4191603at2"/>
<dbReference type="PANTHER" id="PTHR10291">
    <property type="entry name" value="DEHYDRODOLICHYL DIPHOSPHATE SYNTHASE FAMILY MEMBER"/>
    <property type="match status" value="1"/>
</dbReference>
<dbReference type="SUPFAM" id="SSF64005">
    <property type="entry name" value="Undecaprenyl diphosphate synthase"/>
    <property type="match status" value="1"/>
</dbReference>
<keyword evidence="2" id="KW-0460">Magnesium</keyword>
<dbReference type="Gene3D" id="3.40.1180.10">
    <property type="entry name" value="Decaprenyl diphosphate synthase-like"/>
    <property type="match status" value="1"/>
</dbReference>
<comment type="function">
    <text evidence="2">Catalyzes the condensation of isopentenyl diphosphate (IPP) with allylic pyrophosphates generating different type of terpenoids.</text>
</comment>
<evidence type="ECO:0000313" key="4">
    <source>
        <dbReference type="Proteomes" id="UP000237350"/>
    </source>
</evidence>
<feature type="binding site" evidence="2">
    <location>
        <position position="37"/>
    </location>
    <ligand>
        <name>substrate</name>
    </ligand>
</feature>
<feature type="binding site" evidence="2">
    <location>
        <position position="212"/>
    </location>
    <ligand>
        <name>Mg(2+)</name>
        <dbReference type="ChEBI" id="CHEBI:18420"/>
    </ligand>
</feature>
<keyword evidence="4" id="KW-1185">Reference proteome</keyword>
<comment type="subunit">
    <text evidence="2">Homodimer.</text>
</comment>
<dbReference type="HAMAP" id="MF_01139">
    <property type="entry name" value="ISPT"/>
    <property type="match status" value="1"/>
</dbReference>
<comment type="similarity">
    <text evidence="2">Belongs to the UPP synthase family.</text>
</comment>